<dbReference type="SUPFAM" id="SSF56235">
    <property type="entry name" value="N-terminal nucleophile aminohydrolases (Ntn hydrolases)"/>
    <property type="match status" value="1"/>
</dbReference>
<evidence type="ECO:0000313" key="4">
    <source>
        <dbReference type="Proteomes" id="UP000199400"/>
    </source>
</evidence>
<dbReference type="PANTHER" id="PTHR43187">
    <property type="entry name" value="GLUTAMINE AMIDOTRANSFERASE DUG3-RELATED"/>
    <property type="match status" value="1"/>
</dbReference>
<dbReference type="CDD" id="cd01908">
    <property type="entry name" value="YafJ"/>
    <property type="match status" value="1"/>
</dbReference>
<dbReference type="EMBL" id="FOMX01000016">
    <property type="protein sequence ID" value="SFE63163.1"/>
    <property type="molecule type" value="Genomic_DNA"/>
</dbReference>
<dbReference type="PROSITE" id="PS51278">
    <property type="entry name" value="GATASE_TYPE_2"/>
    <property type="match status" value="1"/>
</dbReference>
<accession>A0A1I2C5R9</accession>
<dbReference type="InterPro" id="IPR017932">
    <property type="entry name" value="GATase_2_dom"/>
</dbReference>
<dbReference type="InterPro" id="IPR052373">
    <property type="entry name" value="Gamma-glu_amide_hydrolase"/>
</dbReference>
<protein>
    <submittedName>
        <fullName evidence="3">Glutamine amidotransferase</fullName>
    </submittedName>
</protein>
<sequence length="292" mass="32289">MCRIFGFRSVMQSGVHRSLVSADNALMQQSCRHPDGWGVAYYVANAPHVIKSASAAVSDHLFRHLSGIVTSETVLAHIRKATQGELSTINTHPFQFGAWVFAHNGNIAGFDGVRDQLVARVPPILRRFILGKTDSEVLFYLILGKMAQRHELHRPGFPLAEVASAAREALAEIESLVGPCNPDNEGPPHDTYLTFVLTNGHVMLGHQGGKQLYFSAHKQRCPERETCAFYSGECERPPPPERGFVSHLIFSSEPLHGDNVWIPLAPGDMVGADGRMQMQRFHAGQPVDRRTH</sequence>
<dbReference type="Proteomes" id="UP000199400">
    <property type="component" value="Unassembled WGS sequence"/>
</dbReference>
<proteinExistence type="predicted"/>
<dbReference type="Pfam" id="PF13230">
    <property type="entry name" value="GATase_4"/>
    <property type="match status" value="1"/>
</dbReference>
<gene>
    <name evidence="3" type="ORF">SAMN02745121_04968</name>
</gene>
<keyword evidence="1 3" id="KW-0315">Glutamine amidotransferase</keyword>
<dbReference type="InterPro" id="IPR026869">
    <property type="entry name" value="EgtC-like"/>
</dbReference>
<evidence type="ECO:0000259" key="2">
    <source>
        <dbReference type="PROSITE" id="PS51278"/>
    </source>
</evidence>
<dbReference type="STRING" id="54.SAMN02745121_04968"/>
<keyword evidence="4" id="KW-1185">Reference proteome</keyword>
<dbReference type="GO" id="GO:0016740">
    <property type="term" value="F:transferase activity"/>
    <property type="evidence" value="ECO:0007669"/>
    <property type="project" value="UniProtKB-KW"/>
</dbReference>
<dbReference type="AlphaFoldDB" id="A0A1I2C5R9"/>
<organism evidence="3 4">
    <name type="scientific">Nannocystis exedens</name>
    <dbReference type="NCBI Taxonomy" id="54"/>
    <lineage>
        <taxon>Bacteria</taxon>
        <taxon>Pseudomonadati</taxon>
        <taxon>Myxococcota</taxon>
        <taxon>Polyangia</taxon>
        <taxon>Nannocystales</taxon>
        <taxon>Nannocystaceae</taxon>
        <taxon>Nannocystis</taxon>
    </lineage>
</organism>
<dbReference type="OrthoDB" id="9804310at2"/>
<dbReference type="RefSeq" id="WP_096329142.1">
    <property type="nucleotide sequence ID" value="NZ_FOMX01000016.1"/>
</dbReference>
<name>A0A1I2C5R9_9BACT</name>
<evidence type="ECO:0000313" key="3">
    <source>
        <dbReference type="EMBL" id="SFE63163.1"/>
    </source>
</evidence>
<reference evidence="4" key="1">
    <citation type="submission" date="2016-10" db="EMBL/GenBank/DDBJ databases">
        <authorList>
            <person name="Varghese N."/>
            <person name="Submissions S."/>
        </authorList>
    </citation>
    <scope>NUCLEOTIDE SEQUENCE [LARGE SCALE GENOMIC DNA]</scope>
    <source>
        <strain evidence="4">ATCC 25963</strain>
    </source>
</reference>
<evidence type="ECO:0000256" key="1">
    <source>
        <dbReference type="ARBA" id="ARBA00022962"/>
    </source>
</evidence>
<dbReference type="PANTHER" id="PTHR43187:SF2">
    <property type="entry name" value="GAMMA-GLUTAMYL-HERCYNYLCYSTEINE SULFOXIDE HYDROLASE"/>
    <property type="match status" value="1"/>
</dbReference>
<keyword evidence="3" id="KW-0808">Transferase</keyword>
<dbReference type="Gene3D" id="3.60.20.10">
    <property type="entry name" value="Glutamine Phosphoribosylpyrophosphate, subunit 1, domain 1"/>
    <property type="match status" value="1"/>
</dbReference>
<feature type="domain" description="Glutamine amidotransferase type-2" evidence="2">
    <location>
        <begin position="2"/>
        <end position="292"/>
    </location>
</feature>
<dbReference type="InterPro" id="IPR029055">
    <property type="entry name" value="Ntn_hydrolases_N"/>
</dbReference>